<accession>A0A4R5VEQ2</accession>
<dbReference type="EMBL" id="SMUV01000058">
    <property type="protein sequence ID" value="TDK50217.1"/>
    <property type="molecule type" value="Genomic_DNA"/>
</dbReference>
<evidence type="ECO:0000313" key="1">
    <source>
        <dbReference type="EMBL" id="TDK50217.1"/>
    </source>
</evidence>
<reference evidence="1 2" key="1">
    <citation type="submission" date="2019-03" db="EMBL/GenBank/DDBJ databases">
        <title>Ruegeria lutea sp. nov., a novel strain, isolated from marine sediment, the Masan Bay, South Korea.</title>
        <authorList>
            <person name="Kim J."/>
            <person name="Kim D.-Y."/>
            <person name="Lee S.-S."/>
        </authorList>
    </citation>
    <scope>NUCLEOTIDE SEQUENCE [LARGE SCALE GENOMIC DNA]</scope>
    <source>
        <strain evidence="1 2">318-1</strain>
    </source>
</reference>
<protein>
    <submittedName>
        <fullName evidence="1">Uncharacterized protein</fullName>
    </submittedName>
</protein>
<keyword evidence="2" id="KW-1185">Reference proteome</keyword>
<name>A0A4R5VEQ2_9RHOB</name>
<comment type="caution">
    <text evidence="1">The sequence shown here is derived from an EMBL/GenBank/DDBJ whole genome shotgun (WGS) entry which is preliminary data.</text>
</comment>
<proteinExistence type="predicted"/>
<sequence>MLLMGGVGFAMGRYLLESGGPALADDAVAGVERETLYKMPLGKFTFQVLQPTRILHILIDMDVFLDDVTVFEQVNGTVGRARLRDATISAASDMAESMLWVGKGEEQALDTAAMAGRLVLKLHSGFPAVRSAQINQFMASSKPRD</sequence>
<gene>
    <name evidence="1" type="ORF">E1832_07360</name>
</gene>
<organism evidence="1 2">
    <name type="scientific">Antarcticimicrobium luteum</name>
    <dbReference type="NCBI Taxonomy" id="2547397"/>
    <lineage>
        <taxon>Bacteria</taxon>
        <taxon>Pseudomonadati</taxon>
        <taxon>Pseudomonadota</taxon>
        <taxon>Alphaproteobacteria</taxon>
        <taxon>Rhodobacterales</taxon>
        <taxon>Paracoccaceae</taxon>
        <taxon>Antarcticimicrobium</taxon>
    </lineage>
</organism>
<dbReference type="AlphaFoldDB" id="A0A4R5VEQ2"/>
<dbReference type="Proteomes" id="UP000295301">
    <property type="component" value="Unassembled WGS sequence"/>
</dbReference>
<evidence type="ECO:0000313" key="2">
    <source>
        <dbReference type="Proteomes" id="UP000295301"/>
    </source>
</evidence>